<dbReference type="SUPFAM" id="SSF110296">
    <property type="entry name" value="Oligoxyloglucan reducing end-specific cellobiohydrolase"/>
    <property type="match status" value="3"/>
</dbReference>
<dbReference type="InterPro" id="IPR015915">
    <property type="entry name" value="Kelch-typ_b-propeller"/>
</dbReference>
<comment type="caution">
    <text evidence="1">The sequence shown here is derived from an EMBL/GenBank/DDBJ whole genome shotgun (WGS) entry which is preliminary data.</text>
</comment>
<dbReference type="CDD" id="cd15482">
    <property type="entry name" value="Sialidase_non-viral"/>
    <property type="match status" value="3"/>
</dbReference>
<dbReference type="AlphaFoldDB" id="A0A7C6EBR7"/>
<protein>
    <submittedName>
        <fullName evidence="1">T9SS type A sorting domain-containing protein</fullName>
    </submittedName>
</protein>
<organism evidence="1">
    <name type="scientific">candidate division WOR-3 bacterium</name>
    <dbReference type="NCBI Taxonomy" id="2052148"/>
    <lineage>
        <taxon>Bacteria</taxon>
        <taxon>Bacteria division WOR-3</taxon>
    </lineage>
</organism>
<dbReference type="NCBIfam" id="TIGR04183">
    <property type="entry name" value="Por_Secre_tail"/>
    <property type="match status" value="1"/>
</dbReference>
<proteinExistence type="predicted"/>
<accession>A0A7C6EBR7</accession>
<dbReference type="Gene3D" id="2.130.10.10">
    <property type="entry name" value="YVTN repeat-like/Quinoprotein amine dehydrogenase"/>
    <property type="match status" value="5"/>
</dbReference>
<dbReference type="EMBL" id="DTLI01000032">
    <property type="protein sequence ID" value="HHS51521.1"/>
    <property type="molecule type" value="Genomic_DNA"/>
</dbReference>
<dbReference type="PANTHER" id="PTHR43739:SF5">
    <property type="entry name" value="EXO-ALPHA-SIALIDASE"/>
    <property type="match status" value="1"/>
</dbReference>
<dbReference type="Gene3D" id="2.60.40.4070">
    <property type="match status" value="1"/>
</dbReference>
<dbReference type="InterPro" id="IPR052025">
    <property type="entry name" value="Xyloglucanase_GH74"/>
</dbReference>
<dbReference type="PANTHER" id="PTHR43739">
    <property type="entry name" value="XYLOGLUCANASE (EUROFUNG)"/>
    <property type="match status" value="1"/>
</dbReference>
<dbReference type="GO" id="GO:0010411">
    <property type="term" value="P:xyloglucan metabolic process"/>
    <property type="evidence" value="ECO:0007669"/>
    <property type="project" value="TreeGrafter"/>
</dbReference>
<dbReference type="InterPro" id="IPR015943">
    <property type="entry name" value="WD40/YVTN_repeat-like_dom_sf"/>
</dbReference>
<dbReference type="SUPFAM" id="SSF117281">
    <property type="entry name" value="Kelch motif"/>
    <property type="match status" value="1"/>
</dbReference>
<evidence type="ECO:0000313" key="1">
    <source>
        <dbReference type="EMBL" id="HHS51521.1"/>
    </source>
</evidence>
<gene>
    <name evidence="1" type="ORF">ENW73_01465</name>
</gene>
<sequence length="1158" mass="128981">MNFWIKLYMDKMRIFKFFIILLVLFPFAIFGSADLTWHSIGPGGCGWLTTVAVDTLNPGTVFVGSDVGGIYKSTDFGESWRIVNNGLTDYYVEKIAIDPQNSGVIYLGTWGGVHKSTDGGETWQMKRNGFPNPSIFNYTAPIGALAIDPQNSSIVYAGIGMPRIGHCDINRWRPIQIKGAIFKSTDAGESWRMIRNTGIDTTALIYYLSVHPTNSNILYAVTHLGVYKSTDSGENWLLKNNGLPTFDDSTFPRSIAINPTNPSQLFLTIWSDTVIAWRGGVWQSTNAGEVWAPCTTGLPRAKYIDIIINSRNPIVLYAGGCYYGSGGVYKTTNQGQTWSRITTSLNVQRGWVRFYGTPQPYGLTMNQADTAMLFYTSAVAVVRTTNAGQTWQQCYTESIGPDDNWKSRGLEITCIRHIVVDPIDSNKIYVGLGDGGTWRSTDRGNSFKWIHDEMQPTGNTDFFIAIHPESSNILYAATGPWTTDSGLIWRSSDAGENWILLSTNLPGRRAICPILIDPTNPQVIYIWMNRYGVYKTTDGGSNWVSKNNGLAITPGSDSFQQARPYVLAMAKQNPSTLYLCLSQREKVYKTTNGGELWFELNLPGSNLEPRGIEMNPLNSNKIYLWTRSWDANYITINQVFCSTDGGLTWEPNPIFESRGFQEEIRTFQVSPFDTNLIIIGMTNYAYHDSSTGKGIFISTNGGASWQQENFGLSCGRTYFLTFDPHNPHIIWLGTGGNGVFRGEYKLPAPIFGWQKKANMPIGTKNKKVKAGACLVFADSSIYALKGNNTLEFYKYNISQDTWFSCCSIPFGADRKRVKQGGSLCYNGENIIYALKGGNTQEFWAYDIVSDSWVTQKDVPLGGGKKIKGGAGLVYAQKGDSSFVFCLKGNKTREFYAYYIQGDTWLKRKEAPAGPSQKGFDKGSCLACDGNNTIYLLKAKYNEFYAYDMAGDSWLTKKTMPIQTAWGKKKVKDGGSMTFAESGIIYAFKGGNTQEFWSYSVLLDTWILLDTIPKGPSNKKIKSGGSLAYALGSIYALKGNNTLEFWEYIPTFGFSTNSFLPKSDTSNIYPTLYLNTPNPCRSHTIIKFSLPLESKVTLSIYDVTGRLIKTLINECKEPGNIVLEWCGEDSRGKKVNPGVYFYILSANDKLLKKKLVVIK</sequence>
<dbReference type="InterPro" id="IPR026444">
    <property type="entry name" value="Secre_tail"/>
</dbReference>
<reference evidence="1" key="1">
    <citation type="journal article" date="2020" name="mSystems">
        <title>Genome- and Community-Level Interaction Insights into Carbon Utilization and Element Cycling Functions of Hydrothermarchaeota in Hydrothermal Sediment.</title>
        <authorList>
            <person name="Zhou Z."/>
            <person name="Liu Y."/>
            <person name="Xu W."/>
            <person name="Pan J."/>
            <person name="Luo Z.H."/>
            <person name="Li M."/>
        </authorList>
    </citation>
    <scope>NUCLEOTIDE SEQUENCE [LARGE SCALE GENOMIC DNA]</scope>
    <source>
        <strain evidence="1">SpSt-876</strain>
    </source>
</reference>
<name>A0A7C6EBR7_UNCW3</name>